<sequence>MYPTLSQVIEVVRQSSGHHRKRIDENTLIEADLDICGMDGDALIEDCEEAFGVTLVTEEDGYEKIFSLAENEFLFSTEGIDYFGICRLIRRLRGIPEPVIRDLTVGELHAVLVKAVKEQIKHEWFFLNTGMR</sequence>
<name>A0A3S0FYQ3_9ENTR</name>
<accession>A0A3S0FYQ3</accession>
<evidence type="ECO:0000313" key="1">
    <source>
        <dbReference type="EMBL" id="PTX87020.1"/>
    </source>
</evidence>
<protein>
    <submittedName>
        <fullName evidence="1">Uncharacterized protein</fullName>
    </submittedName>
</protein>
<dbReference type="GeneID" id="99704248"/>
<organism evidence="1 2">
    <name type="scientific">Enterobacter hormaechei</name>
    <dbReference type="NCBI Taxonomy" id="158836"/>
    <lineage>
        <taxon>Bacteria</taxon>
        <taxon>Pseudomonadati</taxon>
        <taxon>Pseudomonadota</taxon>
        <taxon>Gammaproteobacteria</taxon>
        <taxon>Enterobacterales</taxon>
        <taxon>Enterobacteriaceae</taxon>
        <taxon>Enterobacter</taxon>
        <taxon>Enterobacter cloacae complex</taxon>
    </lineage>
</organism>
<gene>
    <name evidence="1" type="ORF">C1O12_00815</name>
</gene>
<dbReference type="AlphaFoldDB" id="A0A3S0FYQ3"/>
<comment type="caution">
    <text evidence="1">The sequence shown here is derived from an EMBL/GenBank/DDBJ whole genome shotgun (WGS) entry which is preliminary data.</text>
</comment>
<evidence type="ECO:0000313" key="2">
    <source>
        <dbReference type="Proteomes" id="UP000244004"/>
    </source>
</evidence>
<reference evidence="1 2" key="1">
    <citation type="submission" date="2018-01" db="EMBL/GenBank/DDBJ databases">
        <title>Geographic spread and resistance mechanisms of dominant carbapenem-resistant Enterobacter cloacae complex clones ST171 and ST78.</title>
        <authorList>
            <person name="Gomez-Simmonds A."/>
            <person name="Annavajhala M.K."/>
            <person name="Wang Z."/>
            <person name="Macesic N."/>
            <person name="Hu Y."/>
            <person name="Giddins M.J."/>
            <person name="O'Malley A."/>
            <person name="Toussaint N.C."/>
            <person name="Whittier S."/>
            <person name="Torres V.J."/>
            <person name="Uhlemann A.-C."/>
        </authorList>
    </citation>
    <scope>NUCLEOTIDE SEQUENCE [LARGE SCALE GENOMIC DNA]</scope>
    <source>
        <strain evidence="1 2">78</strain>
    </source>
</reference>
<dbReference type="RefSeq" id="WP_022646912.1">
    <property type="nucleotide sequence ID" value="NZ_AP025764.1"/>
</dbReference>
<proteinExistence type="predicted"/>
<dbReference type="EMBL" id="PNXT01000001">
    <property type="protein sequence ID" value="PTX87020.1"/>
    <property type="molecule type" value="Genomic_DNA"/>
</dbReference>
<dbReference type="Proteomes" id="UP000244004">
    <property type="component" value="Unassembled WGS sequence"/>
</dbReference>